<proteinExistence type="predicted"/>
<dbReference type="OrthoDB" id="1452525at2"/>
<dbReference type="RefSeq" id="WP_139257242.1">
    <property type="nucleotide sequence ID" value="NZ_FQWF01000001.1"/>
</dbReference>
<keyword evidence="1" id="KW-1133">Transmembrane helix</keyword>
<reference evidence="3" key="1">
    <citation type="submission" date="2016-11" db="EMBL/GenBank/DDBJ databases">
        <authorList>
            <person name="Varghese N."/>
            <person name="Submissions S."/>
        </authorList>
    </citation>
    <scope>NUCLEOTIDE SEQUENCE [LARGE SCALE GENOMIC DNA]</scope>
    <source>
        <strain evidence="3">DSM 17659</strain>
    </source>
</reference>
<protein>
    <submittedName>
        <fullName evidence="2">Uncharacterized protein</fullName>
    </submittedName>
</protein>
<evidence type="ECO:0000313" key="3">
    <source>
        <dbReference type="Proteomes" id="UP000184020"/>
    </source>
</evidence>
<name>A0A1M5FP63_9FLAO</name>
<dbReference type="Proteomes" id="UP000184020">
    <property type="component" value="Unassembled WGS sequence"/>
</dbReference>
<keyword evidence="1" id="KW-0812">Transmembrane</keyword>
<organism evidence="2 3">
    <name type="scientific">Flavobacterium micromati</name>
    <dbReference type="NCBI Taxonomy" id="229205"/>
    <lineage>
        <taxon>Bacteria</taxon>
        <taxon>Pseudomonadati</taxon>
        <taxon>Bacteroidota</taxon>
        <taxon>Flavobacteriia</taxon>
        <taxon>Flavobacteriales</taxon>
        <taxon>Flavobacteriaceae</taxon>
        <taxon>Flavobacterium</taxon>
    </lineage>
</organism>
<gene>
    <name evidence="2" type="ORF">SAMN05444372_101229</name>
</gene>
<feature type="transmembrane region" description="Helical" evidence="1">
    <location>
        <begin position="116"/>
        <end position="134"/>
    </location>
</feature>
<accession>A0A1M5FP63</accession>
<evidence type="ECO:0000256" key="1">
    <source>
        <dbReference type="SAM" id="Phobius"/>
    </source>
</evidence>
<keyword evidence="1" id="KW-0472">Membrane</keyword>
<dbReference type="AlphaFoldDB" id="A0A1M5FP63"/>
<dbReference type="EMBL" id="FQWF01000001">
    <property type="protein sequence ID" value="SHF93347.1"/>
    <property type="molecule type" value="Genomic_DNA"/>
</dbReference>
<evidence type="ECO:0000313" key="2">
    <source>
        <dbReference type="EMBL" id="SHF93347.1"/>
    </source>
</evidence>
<keyword evidence="3" id="KW-1185">Reference proteome</keyword>
<sequence length="150" mass="17268">MKDTLEYKILKYLSENDNGEFININLLSEDKVLLNKSILDLKNKRLINAKKYTSNGYDKYFLCQINFEGKIFFNAIKPEQNKKSHNNSDFLNNQSTDNLKLLTNSEEVTKSKLKSLFSNSWFIGISLVVLAAIFSGKRVMNFINNILDGL</sequence>